<feature type="compositionally biased region" description="Gly residues" evidence="1">
    <location>
        <begin position="127"/>
        <end position="139"/>
    </location>
</feature>
<feature type="transmembrane region" description="Helical" evidence="2">
    <location>
        <begin position="43"/>
        <end position="63"/>
    </location>
</feature>
<dbReference type="EMBL" id="JAUJYO010000008">
    <property type="protein sequence ID" value="KAK1311500.1"/>
    <property type="molecule type" value="Genomic_DNA"/>
</dbReference>
<evidence type="ECO:0000313" key="3">
    <source>
        <dbReference type="EMBL" id="KAK1311500.1"/>
    </source>
</evidence>
<evidence type="ECO:0000256" key="2">
    <source>
        <dbReference type="SAM" id="Phobius"/>
    </source>
</evidence>
<evidence type="ECO:0000256" key="1">
    <source>
        <dbReference type="SAM" id="MobiDB-lite"/>
    </source>
</evidence>
<keyword evidence="4" id="KW-1185">Reference proteome</keyword>
<dbReference type="AlphaFoldDB" id="A0AAV9EDC5"/>
<name>A0AAV9EDC5_ACOCL</name>
<keyword evidence="2" id="KW-0472">Membrane</keyword>
<protein>
    <submittedName>
        <fullName evidence="3">Uncharacterized protein</fullName>
    </submittedName>
</protein>
<reference evidence="3" key="1">
    <citation type="journal article" date="2023" name="Nat. Commun.">
        <title>Diploid and tetraploid genomes of Acorus and the evolution of monocots.</title>
        <authorList>
            <person name="Ma L."/>
            <person name="Liu K.W."/>
            <person name="Li Z."/>
            <person name="Hsiao Y.Y."/>
            <person name="Qi Y."/>
            <person name="Fu T."/>
            <person name="Tang G.D."/>
            <person name="Zhang D."/>
            <person name="Sun W.H."/>
            <person name="Liu D.K."/>
            <person name="Li Y."/>
            <person name="Chen G.Z."/>
            <person name="Liu X.D."/>
            <person name="Liao X.Y."/>
            <person name="Jiang Y.T."/>
            <person name="Yu X."/>
            <person name="Hao Y."/>
            <person name="Huang J."/>
            <person name="Zhao X.W."/>
            <person name="Ke S."/>
            <person name="Chen Y.Y."/>
            <person name="Wu W.L."/>
            <person name="Hsu J.L."/>
            <person name="Lin Y.F."/>
            <person name="Huang M.D."/>
            <person name="Li C.Y."/>
            <person name="Huang L."/>
            <person name="Wang Z.W."/>
            <person name="Zhao X."/>
            <person name="Zhong W.Y."/>
            <person name="Peng D.H."/>
            <person name="Ahmad S."/>
            <person name="Lan S."/>
            <person name="Zhang J.S."/>
            <person name="Tsai W.C."/>
            <person name="Van de Peer Y."/>
            <person name="Liu Z.J."/>
        </authorList>
    </citation>
    <scope>NUCLEOTIDE SEQUENCE</scope>
    <source>
        <strain evidence="3">CP</strain>
    </source>
</reference>
<comment type="caution">
    <text evidence="3">The sequence shown here is derived from an EMBL/GenBank/DDBJ whole genome shotgun (WGS) entry which is preliminary data.</text>
</comment>
<dbReference type="PANTHER" id="PTHR34964">
    <property type="entry name" value="MEMBRANE LIPOPROTEIN-RELATED"/>
    <property type="match status" value="1"/>
</dbReference>
<gene>
    <name evidence="3" type="ORF">QJS10_CPA08g01099</name>
</gene>
<organism evidence="3 4">
    <name type="scientific">Acorus calamus</name>
    <name type="common">Sweet flag</name>
    <dbReference type="NCBI Taxonomy" id="4465"/>
    <lineage>
        <taxon>Eukaryota</taxon>
        <taxon>Viridiplantae</taxon>
        <taxon>Streptophyta</taxon>
        <taxon>Embryophyta</taxon>
        <taxon>Tracheophyta</taxon>
        <taxon>Spermatophyta</taxon>
        <taxon>Magnoliopsida</taxon>
        <taxon>Liliopsida</taxon>
        <taxon>Acoraceae</taxon>
        <taxon>Acorus</taxon>
    </lineage>
</organism>
<keyword evidence="2" id="KW-0812">Transmembrane</keyword>
<sequence length="166" mass="17074">MPPPPGRVGDVCIWVVSCLFFLVIVAGGVSLVMYLTLPDSDDSLWYLVAGMSLVAIPWLFWLLTCAYRSIFHRPSTEGEGGSVATGQVGAVAVVAAVGNDSPVNSPGGGRRVRFKAATVMENERAVDGGGGGGGGGVEGKGGEEGEEGSSLTSHESELPLAFMMLS</sequence>
<feature type="transmembrane region" description="Helical" evidence="2">
    <location>
        <begin position="12"/>
        <end position="37"/>
    </location>
</feature>
<feature type="region of interest" description="Disordered" evidence="1">
    <location>
        <begin position="124"/>
        <end position="158"/>
    </location>
</feature>
<dbReference type="Proteomes" id="UP001180020">
    <property type="component" value="Unassembled WGS sequence"/>
</dbReference>
<proteinExistence type="predicted"/>
<dbReference type="PANTHER" id="PTHR34964:SF1">
    <property type="entry name" value="MEMBRANE LIPOPROTEIN"/>
    <property type="match status" value="1"/>
</dbReference>
<reference evidence="3" key="2">
    <citation type="submission" date="2023-06" db="EMBL/GenBank/DDBJ databases">
        <authorList>
            <person name="Ma L."/>
            <person name="Liu K.-W."/>
            <person name="Li Z."/>
            <person name="Hsiao Y.-Y."/>
            <person name="Qi Y."/>
            <person name="Fu T."/>
            <person name="Tang G."/>
            <person name="Zhang D."/>
            <person name="Sun W.-H."/>
            <person name="Liu D.-K."/>
            <person name="Li Y."/>
            <person name="Chen G.-Z."/>
            <person name="Liu X.-D."/>
            <person name="Liao X.-Y."/>
            <person name="Jiang Y.-T."/>
            <person name="Yu X."/>
            <person name="Hao Y."/>
            <person name="Huang J."/>
            <person name="Zhao X.-W."/>
            <person name="Ke S."/>
            <person name="Chen Y.-Y."/>
            <person name="Wu W.-L."/>
            <person name="Hsu J.-L."/>
            <person name="Lin Y.-F."/>
            <person name="Huang M.-D."/>
            <person name="Li C.-Y."/>
            <person name="Huang L."/>
            <person name="Wang Z.-W."/>
            <person name="Zhao X."/>
            <person name="Zhong W.-Y."/>
            <person name="Peng D.-H."/>
            <person name="Ahmad S."/>
            <person name="Lan S."/>
            <person name="Zhang J.-S."/>
            <person name="Tsai W.-C."/>
            <person name="Van De Peer Y."/>
            <person name="Liu Z.-J."/>
        </authorList>
    </citation>
    <scope>NUCLEOTIDE SEQUENCE</scope>
    <source>
        <strain evidence="3">CP</strain>
        <tissue evidence="3">Leaves</tissue>
    </source>
</reference>
<keyword evidence="2" id="KW-1133">Transmembrane helix</keyword>
<evidence type="ECO:0000313" key="4">
    <source>
        <dbReference type="Proteomes" id="UP001180020"/>
    </source>
</evidence>
<accession>A0AAV9EDC5</accession>